<reference evidence="1 2" key="1">
    <citation type="journal article" date="2016" name="Nat. Commun.">
        <title>Thousands of microbial genomes shed light on interconnected biogeochemical processes in an aquifer system.</title>
        <authorList>
            <person name="Anantharaman K."/>
            <person name="Brown C.T."/>
            <person name="Hug L.A."/>
            <person name="Sharon I."/>
            <person name="Castelle C.J."/>
            <person name="Probst A.J."/>
            <person name="Thomas B.C."/>
            <person name="Singh A."/>
            <person name="Wilkins M.J."/>
            <person name="Karaoz U."/>
            <person name="Brodie E.L."/>
            <person name="Williams K.H."/>
            <person name="Hubbard S.S."/>
            <person name="Banfield J.F."/>
        </authorList>
    </citation>
    <scope>NUCLEOTIDE SEQUENCE [LARGE SCALE GENOMIC DNA]</scope>
</reference>
<accession>A0A1F5G3V8</accession>
<protein>
    <submittedName>
        <fullName evidence="1">Uncharacterized protein</fullName>
    </submittedName>
</protein>
<sequence>MQDKFGLLLPNSQFLSKDGKIIFFPKTSFKPTFDKRRIEKKAGRNTRVLLFKFFSRYLSQRPLLPHNSRDRISKTIGFINHLFRNRFTY</sequence>
<dbReference type="AlphaFoldDB" id="A0A1F5G3V8"/>
<gene>
    <name evidence="1" type="ORF">A2Z23_02950</name>
</gene>
<organism evidence="1 2">
    <name type="scientific">Candidatus Curtissbacteria bacterium RBG_16_39_7</name>
    <dbReference type="NCBI Taxonomy" id="1797707"/>
    <lineage>
        <taxon>Bacteria</taxon>
        <taxon>Candidatus Curtissiibacteriota</taxon>
    </lineage>
</organism>
<comment type="caution">
    <text evidence="1">The sequence shown here is derived from an EMBL/GenBank/DDBJ whole genome shotgun (WGS) entry which is preliminary data.</text>
</comment>
<proteinExistence type="predicted"/>
<dbReference type="Proteomes" id="UP000176628">
    <property type="component" value="Unassembled WGS sequence"/>
</dbReference>
<evidence type="ECO:0000313" key="1">
    <source>
        <dbReference type="EMBL" id="OGD86528.1"/>
    </source>
</evidence>
<name>A0A1F5G3V8_9BACT</name>
<evidence type="ECO:0000313" key="2">
    <source>
        <dbReference type="Proteomes" id="UP000176628"/>
    </source>
</evidence>
<dbReference type="EMBL" id="MFAV01000016">
    <property type="protein sequence ID" value="OGD86528.1"/>
    <property type="molecule type" value="Genomic_DNA"/>
</dbReference>